<comment type="subcellular location">
    <subcellularLocation>
        <location evidence="1">Nucleus</location>
    </subcellularLocation>
</comment>
<feature type="region of interest" description="Disordered" evidence="5">
    <location>
        <begin position="209"/>
        <end position="361"/>
    </location>
</feature>
<feature type="domain" description="XRCC4 N-terminal" evidence="6">
    <location>
        <begin position="49"/>
        <end position="124"/>
    </location>
</feature>
<evidence type="ECO:0000256" key="4">
    <source>
        <dbReference type="ARBA" id="ARBA00023242"/>
    </source>
</evidence>
<proteinExistence type="predicted"/>
<feature type="compositionally biased region" description="Polar residues" evidence="5">
    <location>
        <begin position="301"/>
        <end position="310"/>
    </location>
</feature>
<dbReference type="AlphaFoldDB" id="A0A2M4AU38"/>
<dbReference type="GO" id="GO:0005958">
    <property type="term" value="C:DNA-dependent protein kinase-DNA ligase 4 complex"/>
    <property type="evidence" value="ECO:0007669"/>
    <property type="project" value="TreeGrafter"/>
</dbReference>
<dbReference type="GO" id="GO:0006303">
    <property type="term" value="P:double-strand break repair via nonhomologous end joining"/>
    <property type="evidence" value="ECO:0007669"/>
    <property type="project" value="TreeGrafter"/>
</dbReference>
<dbReference type="GO" id="GO:0032807">
    <property type="term" value="C:DNA ligase IV complex"/>
    <property type="evidence" value="ECO:0007669"/>
    <property type="project" value="TreeGrafter"/>
</dbReference>
<name>A0A2M4AU38_9DIPT</name>
<dbReference type="InterPro" id="IPR038051">
    <property type="entry name" value="XRCC4-like_N_sf"/>
</dbReference>
<dbReference type="EMBL" id="GGFK01010966">
    <property type="protein sequence ID" value="MBW44287.1"/>
    <property type="molecule type" value="Transcribed_RNA"/>
</dbReference>
<reference evidence="7" key="1">
    <citation type="submission" date="2018-01" db="EMBL/GenBank/DDBJ databases">
        <title>An insight into the sialome of Amazonian anophelines.</title>
        <authorList>
            <person name="Ribeiro J.M."/>
            <person name="Scarpassa V."/>
            <person name="Calvo E."/>
        </authorList>
    </citation>
    <scope>NUCLEOTIDE SEQUENCE</scope>
    <source>
        <tissue evidence="7">Salivary glands</tissue>
    </source>
</reference>
<dbReference type="InterPro" id="IPR010585">
    <property type="entry name" value="DNA_repair_prot_XRCC4"/>
</dbReference>
<evidence type="ECO:0000313" key="7">
    <source>
        <dbReference type="EMBL" id="MBW44287.1"/>
    </source>
</evidence>
<keyword evidence="2" id="KW-0227">DNA damage</keyword>
<evidence type="ECO:0000259" key="6">
    <source>
        <dbReference type="Pfam" id="PF06632"/>
    </source>
</evidence>
<dbReference type="SUPFAM" id="SSF58022">
    <property type="entry name" value="XRCC4, C-terminal oligomerization domain"/>
    <property type="match status" value="1"/>
</dbReference>
<dbReference type="PANTHER" id="PTHR28559:SF1">
    <property type="entry name" value="DNA REPAIR PROTEIN XRCC4"/>
    <property type="match status" value="1"/>
</dbReference>
<feature type="compositionally biased region" description="Acidic residues" evidence="5">
    <location>
        <begin position="209"/>
        <end position="220"/>
    </location>
</feature>
<feature type="compositionally biased region" description="Acidic residues" evidence="5">
    <location>
        <begin position="280"/>
        <end position="289"/>
    </location>
</feature>
<evidence type="ECO:0000256" key="5">
    <source>
        <dbReference type="SAM" id="MobiDB-lite"/>
    </source>
</evidence>
<keyword evidence="3" id="KW-0234">DNA repair</keyword>
<evidence type="ECO:0000256" key="2">
    <source>
        <dbReference type="ARBA" id="ARBA00022763"/>
    </source>
</evidence>
<dbReference type="GO" id="GO:0006310">
    <property type="term" value="P:DNA recombination"/>
    <property type="evidence" value="ECO:0007669"/>
    <property type="project" value="InterPro"/>
</dbReference>
<evidence type="ECO:0000256" key="3">
    <source>
        <dbReference type="ARBA" id="ARBA00023204"/>
    </source>
</evidence>
<dbReference type="GO" id="GO:0010165">
    <property type="term" value="P:response to X-ray"/>
    <property type="evidence" value="ECO:0007669"/>
    <property type="project" value="TreeGrafter"/>
</dbReference>
<organism evidence="7">
    <name type="scientific">Anopheles triannulatus</name>
    <dbReference type="NCBI Taxonomy" id="58253"/>
    <lineage>
        <taxon>Eukaryota</taxon>
        <taxon>Metazoa</taxon>
        <taxon>Ecdysozoa</taxon>
        <taxon>Arthropoda</taxon>
        <taxon>Hexapoda</taxon>
        <taxon>Insecta</taxon>
        <taxon>Pterygota</taxon>
        <taxon>Neoptera</taxon>
        <taxon>Endopterygota</taxon>
        <taxon>Diptera</taxon>
        <taxon>Nematocera</taxon>
        <taxon>Culicoidea</taxon>
        <taxon>Culicidae</taxon>
        <taxon>Anophelinae</taxon>
        <taxon>Anopheles</taxon>
    </lineage>
</organism>
<dbReference type="Gene3D" id="2.170.210.10">
    <property type="entry name" value="DNA double-strand break repair and VJ recombination XRCC4, N-terminal"/>
    <property type="match status" value="1"/>
</dbReference>
<accession>A0A2M4AU38</accession>
<dbReference type="Pfam" id="PF06632">
    <property type="entry name" value="XRCC4"/>
    <property type="match status" value="1"/>
</dbReference>
<feature type="compositionally biased region" description="Low complexity" evidence="5">
    <location>
        <begin position="318"/>
        <end position="331"/>
    </location>
</feature>
<dbReference type="PANTHER" id="PTHR28559">
    <property type="entry name" value="DNA REPAIR PROTEIN XRCC4"/>
    <property type="match status" value="1"/>
</dbReference>
<dbReference type="GO" id="GO:0003677">
    <property type="term" value="F:DNA binding"/>
    <property type="evidence" value="ECO:0007669"/>
    <property type="project" value="InterPro"/>
</dbReference>
<dbReference type="InterPro" id="IPR053961">
    <property type="entry name" value="XRCC4_N"/>
</dbReference>
<keyword evidence="4" id="KW-0539">Nucleus</keyword>
<evidence type="ECO:0000256" key="1">
    <source>
        <dbReference type="ARBA" id="ARBA00004123"/>
    </source>
</evidence>
<sequence length="361" mass="40889">MEPDNVFLNKLPIIAATDSGDGTWNHYAFLESTWGERKILLKIIVFSSLYNTPLSFVSEIDHDVLQQTAMRLERTLEEFLHETKLALCTEGGANGFSYAVEENNFVWRKVLGPQLTVTYGSVTLLRSQCLLSDVLSNSIHTQNRLRADVQLKNKVLLELKDEHEELLELQRQQEEDTRLYEIELITKCISILNEKKEVINHLKKQLAEDEDEVVDSEEQTDGQQQPDQDQHNPTVEDEEQPLLPSDLRSEKRNVSAAAATVSRPPAINYLDSESSFPEPESGEELEDPEQEHVILPKRTKYQQQQSTHTAVHSEFEPATSGTSAASTSTATRQQLVSSPVDEAANDDDIYNKNTEELLQEI</sequence>
<protein>
    <recommendedName>
        <fullName evidence="6">XRCC4 N-terminal domain-containing protein</fullName>
    </recommendedName>
</protein>